<feature type="binding site" evidence="3">
    <location>
        <begin position="258"/>
        <end position="259"/>
    </location>
    <ligand>
        <name>ATP</name>
        <dbReference type="ChEBI" id="CHEBI:30616"/>
    </ligand>
</feature>
<dbReference type="PANTHER" id="PTHR13504">
    <property type="entry name" value="FIDO DOMAIN-CONTAINING PROTEIN DDB_G0283145"/>
    <property type="match status" value="1"/>
</dbReference>
<dbReference type="PANTHER" id="PTHR13504:SF38">
    <property type="entry name" value="FIDO DOMAIN-CONTAINING PROTEIN"/>
    <property type="match status" value="1"/>
</dbReference>
<dbReference type="InterPro" id="IPR040198">
    <property type="entry name" value="Fido_containing"/>
</dbReference>
<dbReference type="EMBL" id="JYMX02000018">
    <property type="protein sequence ID" value="MCW3713991.1"/>
    <property type="molecule type" value="Genomic_DNA"/>
</dbReference>
<organism evidence="5 6">
    <name type="scientific">Burkholderia cenocepacia</name>
    <dbReference type="NCBI Taxonomy" id="95486"/>
    <lineage>
        <taxon>Bacteria</taxon>
        <taxon>Pseudomonadati</taxon>
        <taxon>Pseudomonadota</taxon>
        <taxon>Betaproteobacteria</taxon>
        <taxon>Burkholderiales</taxon>
        <taxon>Burkholderiaceae</taxon>
        <taxon>Burkholderia</taxon>
        <taxon>Burkholderia cepacia complex</taxon>
    </lineage>
</organism>
<dbReference type="InterPro" id="IPR025758">
    <property type="entry name" value="Fic/DOC_N"/>
</dbReference>
<feature type="domain" description="Fido" evidence="4">
    <location>
        <begin position="130"/>
        <end position="280"/>
    </location>
</feature>
<evidence type="ECO:0000259" key="4">
    <source>
        <dbReference type="PROSITE" id="PS51459"/>
    </source>
</evidence>
<feature type="binding site" evidence="1">
    <location>
        <position position="81"/>
    </location>
    <ligand>
        <name>ATP</name>
        <dbReference type="ChEBI" id="CHEBI:30616"/>
    </ligand>
</feature>
<dbReference type="InterPro" id="IPR036597">
    <property type="entry name" value="Fido-like_dom_sf"/>
</dbReference>
<feature type="binding site" evidence="3">
    <location>
        <begin position="220"/>
        <end position="227"/>
    </location>
    <ligand>
        <name>ATP</name>
        <dbReference type="ChEBI" id="CHEBI:30616"/>
    </ligand>
</feature>
<gene>
    <name evidence="5" type="ORF">UE95_022110</name>
</gene>
<evidence type="ECO:0000256" key="3">
    <source>
        <dbReference type="PIRSR" id="PIRSR640198-2"/>
    </source>
</evidence>
<dbReference type="PROSITE" id="PS51459">
    <property type="entry name" value="FIDO"/>
    <property type="match status" value="1"/>
</dbReference>
<dbReference type="RefSeq" id="WP_080323950.1">
    <property type="nucleotide sequence ID" value="NZ_JAIMII010000035.1"/>
</dbReference>
<feature type="binding site" evidence="1">
    <location>
        <begin position="221"/>
        <end position="227"/>
    </location>
    <ligand>
        <name>ATP</name>
        <dbReference type="ChEBI" id="CHEBI:30616"/>
    </ligand>
</feature>
<protein>
    <submittedName>
        <fullName evidence="5">Fic family protein</fullName>
    </submittedName>
</protein>
<dbReference type="Pfam" id="PF02661">
    <property type="entry name" value="Fic"/>
    <property type="match status" value="1"/>
</dbReference>
<dbReference type="PIRSF" id="PIRSF038925">
    <property type="entry name" value="AMP-prot_trans"/>
    <property type="match status" value="1"/>
</dbReference>
<evidence type="ECO:0000313" key="6">
    <source>
        <dbReference type="Proteomes" id="UP000191686"/>
    </source>
</evidence>
<feature type="binding site" evidence="1">
    <location>
        <position position="216"/>
    </location>
    <ligand>
        <name>ATP</name>
        <dbReference type="ChEBI" id="CHEBI:30616"/>
    </ligand>
</feature>
<evidence type="ECO:0000256" key="1">
    <source>
        <dbReference type="PIRSR" id="PIRSR038925-1"/>
    </source>
</evidence>
<evidence type="ECO:0000256" key="2">
    <source>
        <dbReference type="PIRSR" id="PIRSR640198-1"/>
    </source>
</evidence>
<dbReference type="InterPro" id="IPR026287">
    <property type="entry name" value="SoFic-like"/>
</dbReference>
<dbReference type="Proteomes" id="UP000191686">
    <property type="component" value="Unassembled WGS sequence"/>
</dbReference>
<accession>A0ABD4UHN8</accession>
<dbReference type="InterPro" id="IPR003812">
    <property type="entry name" value="Fido"/>
</dbReference>
<reference evidence="5 6" key="1">
    <citation type="journal article" date="2017" name="Front. Microbiol.">
        <title>Genomics reveals a unique clone of Burkholderia cenocepacia harbouring an actively excising novel genomic island.</title>
        <authorList>
            <person name="Patil P."/>
            <person name="Mali S."/>
            <person name="Midha S."/>
            <person name="Gautam V."/>
            <person name="Dash L."/>
            <person name="Kumar S."/>
            <person name="Shastri J."/>
            <person name="Singhal L."/>
            <person name="Patil P.B."/>
        </authorList>
    </citation>
    <scope>NUCLEOTIDE SEQUENCE [LARGE SCALE GENOMIC DNA]</scope>
    <source>
        <strain evidence="5 6">BC-19</strain>
    </source>
</reference>
<comment type="caution">
    <text evidence="5">The sequence shown here is derived from an EMBL/GenBank/DDBJ whole genome shotgun (WGS) entry which is preliminary data.</text>
</comment>
<evidence type="ECO:0000313" key="5">
    <source>
        <dbReference type="EMBL" id="MCW3713991.1"/>
    </source>
</evidence>
<sequence>MKRSTGTYATSTTLGEPVRAFVPHPLPPAEPPLAAASFADLNRQAELALARLSGVSGLVPSVDWLLYSAVRKEALLTSQIEGTQATLTDLFDEEAGFKVSNTDDVAEVSNYLRAFRLVQDQLRDPKGLPISVRLLCDAHQLLLDGARGAGKQPGELRHSQNWIGGTRPGNAVFVPPPPERVPELLSNLERFVHDTKDDLPALVKIALVHAQFETIHPFLDGNGRIGRLLIAALLEHWNLLAEPLMYLSGYLKQHQAEYYRRLSVIRTEGDWESWVSFFLEAVAVSAVQAEQSIIAVASLIAADRRKLLQSPKASPASYRLFELLPMMPRFTVERVRQQLQTTFPTANAAVQMLEQLGIVVEMTGQKKNRSYSYQAYVDLLTR</sequence>
<feature type="active site" evidence="2">
    <location>
        <position position="216"/>
    </location>
</feature>
<dbReference type="SUPFAM" id="SSF140931">
    <property type="entry name" value="Fic-like"/>
    <property type="match status" value="1"/>
</dbReference>
<name>A0ABD4UHN8_9BURK</name>
<dbReference type="Gene3D" id="1.10.3290.10">
    <property type="entry name" value="Fido-like domain"/>
    <property type="match status" value="1"/>
</dbReference>
<keyword evidence="1" id="KW-0067">ATP-binding</keyword>
<reference evidence="5 6" key="2">
    <citation type="journal article" date="2017" name="Front. Microbiol.">
        <title>Genomics Reveals a Unique Clone of Burkholderia cenocepacia Harboring an Actively Excising Novel Genomic Island.</title>
        <authorList>
            <person name="Patil P.P."/>
            <person name="Mali S."/>
            <person name="Midha S."/>
            <person name="Gautam V."/>
            <person name="Dash L."/>
            <person name="Kumar S."/>
            <person name="Shastri J."/>
            <person name="Singhal L."/>
            <person name="Patil P.B."/>
        </authorList>
    </citation>
    <scope>NUCLEOTIDE SEQUENCE [LARGE SCALE GENOMIC DNA]</scope>
    <source>
        <strain evidence="5 6">BC-19</strain>
    </source>
</reference>
<dbReference type="Pfam" id="PF13784">
    <property type="entry name" value="Fic_N"/>
    <property type="match status" value="1"/>
</dbReference>
<keyword evidence="1" id="KW-0547">Nucleotide-binding</keyword>
<dbReference type="AlphaFoldDB" id="A0ABD4UHN8"/>
<proteinExistence type="predicted"/>
<feature type="binding site" evidence="1">
    <location>
        <position position="258"/>
    </location>
    <ligand>
        <name>ATP</name>
        <dbReference type="ChEBI" id="CHEBI:30616"/>
    </ligand>
</feature>